<dbReference type="Pfam" id="PF02738">
    <property type="entry name" value="MoCoBD_1"/>
    <property type="match status" value="1"/>
</dbReference>
<dbReference type="SMART" id="SM01008">
    <property type="entry name" value="Ald_Xan_dh_C"/>
    <property type="match status" value="1"/>
</dbReference>
<evidence type="ECO:0000313" key="4">
    <source>
        <dbReference type="EMBL" id="MBM6923629.1"/>
    </source>
</evidence>
<feature type="domain" description="Aldehyde oxidase/xanthine dehydrogenase a/b hammerhead" evidence="3">
    <location>
        <begin position="21"/>
        <end position="133"/>
    </location>
</feature>
<gene>
    <name evidence="4" type="ORF">H9X81_08005</name>
</gene>
<dbReference type="SUPFAM" id="SSF56003">
    <property type="entry name" value="Molybdenum cofactor-binding domain"/>
    <property type="match status" value="1"/>
</dbReference>
<dbReference type="Gene3D" id="3.90.1170.50">
    <property type="entry name" value="Aldehyde oxidase/xanthine dehydrogenase, a/b hammerhead"/>
    <property type="match status" value="1"/>
</dbReference>
<protein>
    <submittedName>
        <fullName evidence="4">Molybdopterin-dependent oxidoreductase</fullName>
    </submittedName>
</protein>
<dbReference type="EMBL" id="JACSNR010000007">
    <property type="protein sequence ID" value="MBM6923629.1"/>
    <property type="molecule type" value="Genomic_DNA"/>
</dbReference>
<comment type="caution">
    <text evidence="4">The sequence shown here is derived from an EMBL/GenBank/DDBJ whole genome shotgun (WGS) entry which is preliminary data.</text>
</comment>
<organism evidence="4 5">
    <name type="scientific">Hydrogenoanaerobacterium saccharovorans</name>
    <dbReference type="NCBI Taxonomy" id="474960"/>
    <lineage>
        <taxon>Bacteria</taxon>
        <taxon>Bacillati</taxon>
        <taxon>Bacillota</taxon>
        <taxon>Clostridia</taxon>
        <taxon>Eubacteriales</taxon>
        <taxon>Oscillospiraceae</taxon>
        <taxon>Hydrogenoanaerobacterium</taxon>
    </lineage>
</organism>
<evidence type="ECO:0000256" key="2">
    <source>
        <dbReference type="ARBA" id="ARBA00023002"/>
    </source>
</evidence>
<keyword evidence="1" id="KW-0500">Molybdenum</keyword>
<dbReference type="PANTHER" id="PTHR11908:SF132">
    <property type="entry name" value="ALDEHYDE OXIDASE 1-RELATED"/>
    <property type="match status" value="1"/>
</dbReference>
<name>A0ABS2GPJ6_9FIRM</name>
<reference evidence="4 5" key="1">
    <citation type="journal article" date="2021" name="Sci. Rep.">
        <title>The distribution of antibiotic resistance genes in chicken gut microbiota commensals.</title>
        <authorList>
            <person name="Juricova H."/>
            <person name="Matiasovicova J."/>
            <person name="Kubasova T."/>
            <person name="Cejkova D."/>
            <person name="Rychlik I."/>
        </authorList>
    </citation>
    <scope>NUCLEOTIDE SEQUENCE [LARGE SCALE GENOMIC DNA]</scope>
    <source>
        <strain evidence="4 5">An564</strain>
    </source>
</reference>
<dbReference type="InterPro" id="IPR036856">
    <property type="entry name" value="Ald_Oxase/Xan_DH_a/b_sf"/>
</dbReference>
<evidence type="ECO:0000313" key="5">
    <source>
        <dbReference type="Proteomes" id="UP000724149"/>
    </source>
</evidence>
<dbReference type="PANTHER" id="PTHR11908">
    <property type="entry name" value="XANTHINE DEHYDROGENASE"/>
    <property type="match status" value="1"/>
</dbReference>
<dbReference type="InterPro" id="IPR000674">
    <property type="entry name" value="Ald_Oxase/Xan_DH_a/b"/>
</dbReference>
<dbReference type="SUPFAM" id="SSF54665">
    <property type="entry name" value="CO dehydrogenase molybdoprotein N-domain-like"/>
    <property type="match status" value="1"/>
</dbReference>
<dbReference type="InterPro" id="IPR016208">
    <property type="entry name" value="Ald_Oxase/xanthine_DH-like"/>
</dbReference>
<accession>A0ABS2GPJ6</accession>
<dbReference type="Pfam" id="PF01315">
    <property type="entry name" value="Ald_Xan_dh_C"/>
    <property type="match status" value="1"/>
</dbReference>
<dbReference type="Proteomes" id="UP000724149">
    <property type="component" value="Unassembled WGS sequence"/>
</dbReference>
<sequence length="762" mass="82682">MSEAKFVSRAVRKKDAQALMTGKPVYTGDLVPAGALTVKLLRSPHARAWIEEIDCTAAMKIPGVVAIYTWQDVPQSRFTTAGQTYPEPSPYDRLILDRQIRCAGDPVAIVAAETPEAARKALDRIKVRYQVQEPLLDFTKAKDNPIVVHPEENFRTLCDVGTDASRNLCSTEQSEVGDVEAELAASEVVLTRTYHTKANSQSMMETFRTFCYLDEYSRLCVVSSTQVPFHVRRILSNALEMKKADIRVIKPRIGGGFGAKQSSVSEVFPAFVTRMTGRPAYLEYTRQESLTNGSPRHEMQLTVRIGADRDGTLRAIDLYVLSNAGAYGDHGPTTIGLAGHKSIPLYGGLRASRFSCDVVYTNTMGAGAYRGYGATQGIFAVESAVNELAAELGIDPSVIREKNMVREGQIMPAYYNELCGSCTLDRCLARAKEMIGWDEKYPRRVLPNGHIRSVGLAMAMQGSGISGVDIASVEIRLNDDGFYTLLVGCTDMGTGCDTILAQMAADCLDCDYTDISVRGVDTDQSPYDTGSYASSTTYVTGMAVVKTCEVLREKILRQGASMLGVSEEEAEFDGKRVWTADGREVSLSEIGYASFEGHNRCLSASESHSSPVSPPPFMVGAAEIDLDPETGEVQVVDYAAAVDCGTVINPALARVQTEGGIVQGIGMALYEDVWYNADGRMVSDSLMQYKIPTRLEAGRIQVEFESSYEPTGPFGAKSIGELVINTPAPAILGAILNATGVAFHTLPVRPEDIAMAKKPSDC</sequence>
<dbReference type="InterPro" id="IPR008274">
    <property type="entry name" value="AldOxase/xan_DH_MoCoBD1"/>
</dbReference>
<keyword evidence="2" id="KW-0560">Oxidoreductase</keyword>
<keyword evidence="5" id="KW-1185">Reference proteome</keyword>
<dbReference type="RefSeq" id="WP_204721122.1">
    <property type="nucleotide sequence ID" value="NZ_JACSNR010000007.1"/>
</dbReference>
<dbReference type="Pfam" id="PF20256">
    <property type="entry name" value="MoCoBD_2"/>
    <property type="match status" value="1"/>
</dbReference>
<dbReference type="InterPro" id="IPR037165">
    <property type="entry name" value="AldOxase/xan_DH_Mopterin-bd_sf"/>
</dbReference>
<dbReference type="Gene3D" id="3.30.365.10">
    <property type="entry name" value="Aldehyde oxidase/xanthine dehydrogenase, molybdopterin binding domain"/>
    <property type="match status" value="4"/>
</dbReference>
<evidence type="ECO:0000259" key="3">
    <source>
        <dbReference type="SMART" id="SM01008"/>
    </source>
</evidence>
<dbReference type="InterPro" id="IPR046867">
    <property type="entry name" value="AldOxase/xan_DH_MoCoBD2"/>
</dbReference>
<evidence type="ECO:0000256" key="1">
    <source>
        <dbReference type="ARBA" id="ARBA00022505"/>
    </source>
</evidence>
<proteinExistence type="predicted"/>